<dbReference type="RefSeq" id="WP_038277113.1">
    <property type="nucleotide sequence ID" value="NZ_JPME01000002.1"/>
</dbReference>
<dbReference type="AlphaFoldDB" id="A0A084JS17"/>
<keyword evidence="1" id="KW-0378">Hydrolase</keyword>
<evidence type="ECO:0000313" key="2">
    <source>
        <dbReference type="Proteomes" id="UP000028525"/>
    </source>
</evidence>
<dbReference type="STRING" id="29354.IO98_00795"/>
<dbReference type="Gene3D" id="1.10.3210.10">
    <property type="entry name" value="Hypothetical protein af1432"/>
    <property type="match status" value="1"/>
</dbReference>
<gene>
    <name evidence="1" type="ORF">IO98_00795</name>
</gene>
<dbReference type="OrthoDB" id="360187at2"/>
<dbReference type="Proteomes" id="UP000028525">
    <property type="component" value="Unassembled WGS sequence"/>
</dbReference>
<sequence length="189" mass="22353">MDSMHLTREEKEEAIRWAEDSSWVEREDYYEDTDYMECVRDIIESPVFQSMDNYMQHGDTTCKAHCIKVSYMGYCICRKMGWEYAEVARAGLLHDLFLYDWHTHAKETGEHFHGYTHPKTALNNAVKYFNLTEKEKDMILRHMWPLTPIPPKSREGMVIIYSDKFCGLIETMARVKRWILFGFGKKSAA</sequence>
<dbReference type="GO" id="GO:0016787">
    <property type="term" value="F:hydrolase activity"/>
    <property type="evidence" value="ECO:0007669"/>
    <property type="project" value="UniProtKB-KW"/>
</dbReference>
<proteinExistence type="predicted"/>
<evidence type="ECO:0000313" key="1">
    <source>
        <dbReference type="EMBL" id="KEZ91751.1"/>
    </source>
</evidence>
<name>A0A084JS17_9FIRM</name>
<protein>
    <submittedName>
        <fullName evidence="1">HD family phosphohydrolase</fullName>
    </submittedName>
</protein>
<organism evidence="1 2">
    <name type="scientific">Lacrimispora celerecrescens</name>
    <dbReference type="NCBI Taxonomy" id="29354"/>
    <lineage>
        <taxon>Bacteria</taxon>
        <taxon>Bacillati</taxon>
        <taxon>Bacillota</taxon>
        <taxon>Clostridia</taxon>
        <taxon>Lachnospirales</taxon>
        <taxon>Lachnospiraceae</taxon>
        <taxon>Lacrimispora</taxon>
    </lineage>
</organism>
<dbReference type="EMBL" id="JPME01000002">
    <property type="protein sequence ID" value="KEZ91751.1"/>
    <property type="molecule type" value="Genomic_DNA"/>
</dbReference>
<comment type="caution">
    <text evidence="1">The sequence shown here is derived from an EMBL/GenBank/DDBJ whole genome shotgun (WGS) entry which is preliminary data.</text>
</comment>
<keyword evidence="2" id="KW-1185">Reference proteome</keyword>
<accession>A0A084JS17</accession>
<dbReference type="SUPFAM" id="SSF109604">
    <property type="entry name" value="HD-domain/PDEase-like"/>
    <property type="match status" value="1"/>
</dbReference>
<reference evidence="1 2" key="1">
    <citation type="submission" date="2014-07" db="EMBL/GenBank/DDBJ databases">
        <title>Draft genome of Clostridium celerecrescens 152B isolated from sediments associated with methane hydrate from Krishna Godavari basin.</title>
        <authorList>
            <person name="Honkalas V.S."/>
            <person name="Dabir A.P."/>
            <person name="Arora P."/>
            <person name="Dhakephalkar P.K."/>
        </authorList>
    </citation>
    <scope>NUCLEOTIDE SEQUENCE [LARGE SCALE GENOMIC DNA]</scope>
    <source>
        <strain evidence="1 2">152B</strain>
    </source>
</reference>